<gene>
    <name evidence="1" type="ORF">PQ477_10360</name>
</gene>
<dbReference type="EMBL" id="CP117834">
    <property type="protein sequence ID" value="WDF05811.1"/>
    <property type="molecule type" value="Genomic_DNA"/>
</dbReference>
<accession>A0ABY7WAU1</accession>
<sequence>MHKQRIFIGNHVKSEGFLYITYKIDTMTALYKKIRQKYDNPIYS</sequence>
<evidence type="ECO:0000313" key="2">
    <source>
        <dbReference type="Proteomes" id="UP001215143"/>
    </source>
</evidence>
<evidence type="ECO:0000313" key="1">
    <source>
        <dbReference type="EMBL" id="WDF05811.1"/>
    </source>
</evidence>
<organism evidence="1 2">
    <name type="scientific">Shouchella hunanensis</name>
    <dbReference type="NCBI Taxonomy" id="766894"/>
    <lineage>
        <taxon>Bacteria</taxon>
        <taxon>Bacillati</taxon>
        <taxon>Bacillota</taxon>
        <taxon>Bacilli</taxon>
        <taxon>Bacillales</taxon>
        <taxon>Bacillaceae</taxon>
        <taxon>Shouchella</taxon>
    </lineage>
</organism>
<protein>
    <submittedName>
        <fullName evidence="1">Uncharacterized protein</fullName>
    </submittedName>
</protein>
<dbReference type="RefSeq" id="WP_274273525.1">
    <property type="nucleotide sequence ID" value="NZ_CP117834.1"/>
</dbReference>
<proteinExistence type="predicted"/>
<dbReference type="Proteomes" id="UP001215143">
    <property type="component" value="Chromosome"/>
</dbReference>
<reference evidence="1 2" key="1">
    <citation type="submission" date="2023-02" db="EMBL/GenBank/DDBJ databases">
        <authorList>
            <person name="Liu G."/>
        </authorList>
    </citation>
    <scope>NUCLEOTIDE SEQUENCE [LARGE SCALE GENOMIC DNA]</scope>
    <source>
        <strain evidence="1 2">DSM 23008</strain>
    </source>
</reference>
<keyword evidence="2" id="KW-1185">Reference proteome</keyword>
<name>A0ABY7WAU1_9BACI</name>